<dbReference type="AlphaFoldDB" id="A0A660L4T2"/>
<evidence type="ECO:0000313" key="2">
    <source>
        <dbReference type="EMBL" id="RKQ86933.1"/>
    </source>
</evidence>
<sequence>MTLLVLAIIGLMVLVVTVSPPRSPTQRDADPPATAQTGISDDPDEFDVSATIDVDEESLTPQTIEAELGDDVEIVVEGRGPASVALGDLQTKSFEAGLPAQFAMLAQTRGAYPLVLVNEGRQIGTLEIR</sequence>
<dbReference type="Proteomes" id="UP000278962">
    <property type="component" value="Unassembled WGS sequence"/>
</dbReference>
<dbReference type="RefSeq" id="WP_147447967.1">
    <property type="nucleotide sequence ID" value="NZ_RBIL01000002.1"/>
</dbReference>
<dbReference type="EMBL" id="RBIL01000002">
    <property type="protein sequence ID" value="RKQ86933.1"/>
    <property type="molecule type" value="Genomic_DNA"/>
</dbReference>
<gene>
    <name evidence="2" type="ORF">C8N24_4950</name>
</gene>
<evidence type="ECO:0008006" key="4">
    <source>
        <dbReference type="Google" id="ProtNLM"/>
    </source>
</evidence>
<name>A0A660L4T2_9ACTN</name>
<protein>
    <recommendedName>
        <fullName evidence="4">Cupredoxin-like protein</fullName>
    </recommendedName>
</protein>
<comment type="caution">
    <text evidence="2">The sequence shown here is derived from an EMBL/GenBank/DDBJ whole genome shotgun (WGS) entry which is preliminary data.</text>
</comment>
<evidence type="ECO:0000313" key="3">
    <source>
        <dbReference type="Proteomes" id="UP000278962"/>
    </source>
</evidence>
<proteinExistence type="predicted"/>
<evidence type="ECO:0000256" key="1">
    <source>
        <dbReference type="SAM" id="MobiDB-lite"/>
    </source>
</evidence>
<organism evidence="2 3">
    <name type="scientific">Solirubrobacter pauli</name>
    <dbReference type="NCBI Taxonomy" id="166793"/>
    <lineage>
        <taxon>Bacteria</taxon>
        <taxon>Bacillati</taxon>
        <taxon>Actinomycetota</taxon>
        <taxon>Thermoleophilia</taxon>
        <taxon>Solirubrobacterales</taxon>
        <taxon>Solirubrobacteraceae</taxon>
        <taxon>Solirubrobacter</taxon>
    </lineage>
</organism>
<accession>A0A660L4T2</accession>
<keyword evidence="3" id="KW-1185">Reference proteome</keyword>
<feature type="region of interest" description="Disordered" evidence="1">
    <location>
        <begin position="20"/>
        <end position="46"/>
    </location>
</feature>
<reference evidence="2 3" key="1">
    <citation type="submission" date="2018-10" db="EMBL/GenBank/DDBJ databases">
        <title>Genomic Encyclopedia of Archaeal and Bacterial Type Strains, Phase II (KMG-II): from individual species to whole genera.</title>
        <authorList>
            <person name="Goeker M."/>
        </authorList>
    </citation>
    <scope>NUCLEOTIDE SEQUENCE [LARGE SCALE GENOMIC DNA]</scope>
    <source>
        <strain evidence="2 3">DSM 14954</strain>
    </source>
</reference>